<dbReference type="SUPFAM" id="SSF52799">
    <property type="entry name" value="(Phosphotyrosine protein) phosphatases II"/>
    <property type="match status" value="1"/>
</dbReference>
<name>A0A2H9TIY3_9FUNG</name>
<dbReference type="PRINTS" id="PR00700">
    <property type="entry name" value="PRTYPHPHTASE"/>
</dbReference>
<proteinExistence type="inferred from homology"/>
<reference evidence="6 7" key="1">
    <citation type="submission" date="2016-10" db="EMBL/GenBank/DDBJ databases">
        <title>The genome of Paramicrosporidium saccamoebae is the missing link in understanding Cryptomycota and Microsporidia evolution.</title>
        <authorList>
            <person name="Quandt C.A."/>
            <person name="Beaudet D."/>
            <person name="Corsaro D."/>
            <person name="Michel R."/>
            <person name="Corradi N."/>
            <person name="James T."/>
        </authorList>
    </citation>
    <scope>NUCLEOTIDE SEQUENCE [LARGE SCALE GENOMIC DNA]</scope>
    <source>
        <strain evidence="6 7">KSL3</strain>
    </source>
</reference>
<dbReference type="InterPro" id="IPR000242">
    <property type="entry name" value="PTP_cat"/>
</dbReference>
<evidence type="ECO:0000259" key="5">
    <source>
        <dbReference type="PROSITE" id="PS50056"/>
    </source>
</evidence>
<evidence type="ECO:0000256" key="2">
    <source>
        <dbReference type="ARBA" id="ARBA00013064"/>
    </source>
</evidence>
<dbReference type="Gene3D" id="3.90.190.10">
    <property type="entry name" value="Protein tyrosine phosphatase superfamily"/>
    <property type="match status" value="1"/>
</dbReference>
<sequence length="209" mass="23471">MKEHPLNGDMNWIIPGKILGFAGPTEEVYTVEEFADFAVRNNIKTVVRLNRVHYDAKVLAAKGVDHHEMFMHDGGIPSLQQIDEFYILAEAAWKSGAMAVHCRAGLGRTGTMIATFLIKKFKLQAAEVIAYLRMMRPGSVLGMQARFLDSIQYMLRGEETPIEAQPFLNGYYPDHFHTFTVSSDTDSRESENENEKGLKVCISGTVRAK</sequence>
<dbReference type="PANTHER" id="PTHR23339">
    <property type="entry name" value="TYROSINE SPECIFIC PROTEIN PHOSPHATASE AND DUAL SPECIFICITY PROTEIN PHOSPHATASE"/>
    <property type="match status" value="1"/>
</dbReference>
<organism evidence="6 7">
    <name type="scientific">Paramicrosporidium saccamoebae</name>
    <dbReference type="NCBI Taxonomy" id="1246581"/>
    <lineage>
        <taxon>Eukaryota</taxon>
        <taxon>Fungi</taxon>
        <taxon>Fungi incertae sedis</taxon>
        <taxon>Cryptomycota</taxon>
        <taxon>Cryptomycota incertae sedis</taxon>
        <taxon>Paramicrosporidium</taxon>
    </lineage>
</organism>
<evidence type="ECO:0000256" key="3">
    <source>
        <dbReference type="ARBA" id="ARBA00022801"/>
    </source>
</evidence>
<protein>
    <recommendedName>
        <fullName evidence="2">protein-tyrosine-phosphatase</fullName>
        <ecNumber evidence="2">3.1.3.48</ecNumber>
    </recommendedName>
</protein>
<evidence type="ECO:0000256" key="1">
    <source>
        <dbReference type="ARBA" id="ARBA00007315"/>
    </source>
</evidence>
<comment type="similarity">
    <text evidence="1">Belongs to the protein-tyrosine phosphatase family. Non-receptor class CDC14 subfamily.</text>
</comment>
<evidence type="ECO:0000256" key="4">
    <source>
        <dbReference type="ARBA" id="ARBA00022912"/>
    </source>
</evidence>
<keyword evidence="3" id="KW-0378">Hydrolase</keyword>
<evidence type="ECO:0000313" key="6">
    <source>
        <dbReference type="EMBL" id="PJF17722.1"/>
    </source>
</evidence>
<dbReference type="PROSITE" id="PS00383">
    <property type="entry name" value="TYR_PHOSPHATASE_1"/>
    <property type="match status" value="1"/>
</dbReference>
<comment type="caution">
    <text evidence="6">The sequence shown here is derived from an EMBL/GenBank/DDBJ whole genome shotgun (WGS) entry which is preliminary data.</text>
</comment>
<dbReference type="SMART" id="SM00404">
    <property type="entry name" value="PTPc_motif"/>
    <property type="match status" value="1"/>
</dbReference>
<keyword evidence="7" id="KW-1185">Reference proteome</keyword>
<feature type="domain" description="Tyrosine specific protein phosphatases" evidence="5">
    <location>
        <begin position="83"/>
        <end position="147"/>
    </location>
</feature>
<dbReference type="AlphaFoldDB" id="A0A2H9TIY3"/>
<dbReference type="InterPro" id="IPR029021">
    <property type="entry name" value="Prot-tyrosine_phosphatase-like"/>
</dbReference>
<dbReference type="InterPro" id="IPR050561">
    <property type="entry name" value="PTP"/>
</dbReference>
<dbReference type="GO" id="GO:0004725">
    <property type="term" value="F:protein tyrosine phosphatase activity"/>
    <property type="evidence" value="ECO:0007669"/>
    <property type="project" value="UniProtKB-EC"/>
</dbReference>
<dbReference type="InterPro" id="IPR003595">
    <property type="entry name" value="Tyr_Pase_cat"/>
</dbReference>
<dbReference type="InterPro" id="IPR000387">
    <property type="entry name" value="Tyr_Pase_dom"/>
</dbReference>
<gene>
    <name evidence="6" type="ORF">PSACC_02463</name>
</gene>
<dbReference type="EMBL" id="MTSL01000164">
    <property type="protein sequence ID" value="PJF17722.1"/>
    <property type="molecule type" value="Genomic_DNA"/>
</dbReference>
<dbReference type="InterPro" id="IPR016130">
    <property type="entry name" value="Tyr_Pase_AS"/>
</dbReference>
<evidence type="ECO:0000313" key="7">
    <source>
        <dbReference type="Proteomes" id="UP000240830"/>
    </source>
</evidence>
<dbReference type="Pfam" id="PF22785">
    <property type="entry name" value="Tc-R-P"/>
    <property type="match status" value="1"/>
</dbReference>
<accession>A0A2H9TIY3</accession>
<dbReference type="OrthoDB" id="5632at2759"/>
<dbReference type="FunFam" id="3.90.190.10:FF:000006">
    <property type="entry name" value="Dual specificity protein phosphatase CDC14B"/>
    <property type="match status" value="1"/>
</dbReference>
<dbReference type="Proteomes" id="UP000240830">
    <property type="component" value="Unassembled WGS sequence"/>
</dbReference>
<dbReference type="STRING" id="1246581.A0A2H9TIY3"/>
<dbReference type="EC" id="3.1.3.48" evidence="2"/>
<dbReference type="PROSITE" id="PS50056">
    <property type="entry name" value="TYR_PHOSPHATASE_2"/>
    <property type="match status" value="1"/>
</dbReference>
<keyword evidence="4" id="KW-0904">Protein phosphatase</keyword>